<evidence type="ECO:0000313" key="7">
    <source>
        <dbReference type="EMBL" id="KAH0576964.1"/>
    </source>
</evidence>
<evidence type="ECO:0000256" key="2">
    <source>
        <dbReference type="ARBA" id="ARBA00022771"/>
    </source>
</evidence>
<evidence type="ECO:0000256" key="3">
    <source>
        <dbReference type="ARBA" id="ARBA00022833"/>
    </source>
</evidence>
<dbReference type="InterPro" id="IPR001841">
    <property type="entry name" value="Znf_RING"/>
</dbReference>
<feature type="domain" description="RING-type" evidence="5">
    <location>
        <begin position="442"/>
        <end position="476"/>
    </location>
</feature>
<sequence>MEAKKLLDQVLDLQSSDSIYISETNSESYLTTLELSQSTSFFVLPQTSSFAIKFPQFDLWLANNFAIHNNILIDFKFPDNFTEILLLKLDEISHIIIRYNNIILLQFTTGKLDNFILNTISYGMLVSGQIFDKIANSQFSFLESLPSEATLIVLNSLFLVNEFEKAIVAVKHVEIDTLCAHLTYLRPQICPNFGIIFYECCRINNISLLYDYQNIIIETCVANIEFGCLEFVGEAGVEYFSQICDVSFVFKLFTLFPERQLVQQKFVKFVELLIAEGDFESIARIDFSLIQSIIYQLSCIQLEFFQKLIQLYFDDKFNQFKEQALYPFVLAGITNQVSLSARFLERFTQNLQLPIDKFQNIFCLFIQKKYTQLIKFIDIKGYIFYIFKNKQNVTIITNFAEIIPFLRPQNMFIYPDLYKNELLLTRCAQHSLNSSLPIDNPCPVCLNQISQLIILQCSHQLCQECLAQISDCPICRAEIVKFSYAGDIYENIEK</sequence>
<dbReference type="Pfam" id="PF13920">
    <property type="entry name" value="zf-C3HC4_3"/>
    <property type="match status" value="1"/>
</dbReference>
<proteinExistence type="predicted"/>
<dbReference type="PROSITE" id="PS00518">
    <property type="entry name" value="ZF_RING_1"/>
    <property type="match status" value="1"/>
</dbReference>
<dbReference type="GO" id="GO:0008270">
    <property type="term" value="F:zinc ion binding"/>
    <property type="evidence" value="ECO:0007669"/>
    <property type="project" value="UniProtKB-KW"/>
</dbReference>
<evidence type="ECO:0000313" key="6">
    <source>
        <dbReference type="EMBL" id="EST42994.1"/>
    </source>
</evidence>
<dbReference type="InterPro" id="IPR013083">
    <property type="entry name" value="Znf_RING/FYVE/PHD"/>
</dbReference>
<dbReference type="SUPFAM" id="SSF57850">
    <property type="entry name" value="RING/U-box"/>
    <property type="match status" value="1"/>
</dbReference>
<evidence type="ECO:0000256" key="1">
    <source>
        <dbReference type="ARBA" id="ARBA00022723"/>
    </source>
</evidence>
<keyword evidence="8" id="KW-1185">Reference proteome</keyword>
<protein>
    <recommendedName>
        <fullName evidence="5">RING-type domain-containing protein</fullName>
    </recommendedName>
</protein>
<keyword evidence="1" id="KW-0479">Metal-binding</keyword>
<dbReference type="OrthoDB" id="10017393at2759"/>
<dbReference type="Proteomes" id="UP000018208">
    <property type="component" value="Unassembled WGS sequence"/>
</dbReference>
<dbReference type="SMART" id="SM00184">
    <property type="entry name" value="RING"/>
    <property type="match status" value="1"/>
</dbReference>
<reference evidence="7" key="2">
    <citation type="submission" date="2020-12" db="EMBL/GenBank/DDBJ databases">
        <title>New Spironucleus salmonicida genome in near-complete chromosomes.</title>
        <authorList>
            <person name="Xu F."/>
            <person name="Kurt Z."/>
            <person name="Jimenez-Gonzalez A."/>
            <person name="Astvaldsson A."/>
            <person name="Andersson J.O."/>
            <person name="Svard S.G."/>
        </authorList>
    </citation>
    <scope>NUCLEOTIDE SEQUENCE</scope>
    <source>
        <strain evidence="7">ATCC 50377</strain>
    </source>
</reference>
<dbReference type="PROSITE" id="PS50089">
    <property type="entry name" value="ZF_RING_2"/>
    <property type="match status" value="1"/>
</dbReference>
<name>V6LQF7_9EUKA</name>
<evidence type="ECO:0000259" key="5">
    <source>
        <dbReference type="PROSITE" id="PS50089"/>
    </source>
</evidence>
<accession>V6LQF7</accession>
<dbReference type="Gene3D" id="3.30.40.10">
    <property type="entry name" value="Zinc/RING finger domain, C3HC4 (zinc finger)"/>
    <property type="match status" value="1"/>
</dbReference>
<gene>
    <name evidence="6" type="ORF">SS50377_17295</name>
    <name evidence="7" type="ORF">SS50377_20312</name>
</gene>
<dbReference type="InterPro" id="IPR017907">
    <property type="entry name" value="Znf_RING_CS"/>
</dbReference>
<keyword evidence="2 4" id="KW-0863">Zinc-finger</keyword>
<dbReference type="AlphaFoldDB" id="V6LQF7"/>
<organism evidence="6">
    <name type="scientific">Spironucleus salmonicida</name>
    <dbReference type="NCBI Taxonomy" id="348837"/>
    <lineage>
        <taxon>Eukaryota</taxon>
        <taxon>Metamonada</taxon>
        <taxon>Diplomonadida</taxon>
        <taxon>Hexamitidae</taxon>
        <taxon>Hexamitinae</taxon>
        <taxon>Spironucleus</taxon>
    </lineage>
</organism>
<dbReference type="EMBL" id="AUWU02000001">
    <property type="protein sequence ID" value="KAH0576964.1"/>
    <property type="molecule type" value="Genomic_DNA"/>
</dbReference>
<dbReference type="VEuPathDB" id="GiardiaDB:SS50377_20312"/>
<keyword evidence="3" id="KW-0862">Zinc</keyword>
<dbReference type="EMBL" id="KI546147">
    <property type="protein sequence ID" value="EST42994.1"/>
    <property type="molecule type" value="Genomic_DNA"/>
</dbReference>
<evidence type="ECO:0000313" key="8">
    <source>
        <dbReference type="Proteomes" id="UP000018208"/>
    </source>
</evidence>
<evidence type="ECO:0000256" key="4">
    <source>
        <dbReference type="PROSITE-ProRule" id="PRU00175"/>
    </source>
</evidence>
<reference evidence="6 7" key="1">
    <citation type="journal article" date="2014" name="PLoS Genet.">
        <title>The Genome of Spironucleus salmonicida Highlights a Fish Pathogen Adapted to Fluctuating Environments.</title>
        <authorList>
            <person name="Xu F."/>
            <person name="Jerlstrom-Hultqvist J."/>
            <person name="Einarsson E."/>
            <person name="Astvaldsson A."/>
            <person name="Svard S.G."/>
            <person name="Andersson J.O."/>
        </authorList>
    </citation>
    <scope>NUCLEOTIDE SEQUENCE</scope>
    <source>
        <strain evidence="7">ATCC 50377</strain>
    </source>
</reference>